<feature type="region of interest" description="Disordered" evidence="1">
    <location>
        <begin position="268"/>
        <end position="300"/>
    </location>
</feature>
<feature type="compositionally biased region" description="Basic and acidic residues" evidence="1">
    <location>
        <begin position="342"/>
        <end position="361"/>
    </location>
</feature>
<accession>A0A448Z073</accession>
<organism evidence="2 3">
    <name type="scientific">Pseudo-nitzschia multistriata</name>
    <dbReference type="NCBI Taxonomy" id="183589"/>
    <lineage>
        <taxon>Eukaryota</taxon>
        <taxon>Sar</taxon>
        <taxon>Stramenopiles</taxon>
        <taxon>Ochrophyta</taxon>
        <taxon>Bacillariophyta</taxon>
        <taxon>Bacillariophyceae</taxon>
        <taxon>Bacillariophycidae</taxon>
        <taxon>Bacillariales</taxon>
        <taxon>Bacillariaceae</taxon>
        <taxon>Pseudo-nitzschia</taxon>
    </lineage>
</organism>
<gene>
    <name evidence="2" type="ORF">PSNMU_V1.4_AUG-EV-PASAV3_0022720</name>
</gene>
<feature type="region of interest" description="Disordered" evidence="1">
    <location>
        <begin position="336"/>
        <end position="370"/>
    </location>
</feature>
<proteinExistence type="predicted"/>
<dbReference type="AlphaFoldDB" id="A0A448Z073"/>
<name>A0A448Z073_9STRA</name>
<reference evidence="2 3" key="1">
    <citation type="submission" date="2019-01" db="EMBL/GenBank/DDBJ databases">
        <authorList>
            <person name="Ferrante I. M."/>
        </authorList>
    </citation>
    <scope>NUCLEOTIDE SEQUENCE [LARGE SCALE GENOMIC DNA]</scope>
    <source>
        <strain evidence="2 3">B856</strain>
    </source>
</reference>
<feature type="compositionally biased region" description="Basic and acidic residues" evidence="1">
    <location>
        <begin position="276"/>
        <end position="286"/>
    </location>
</feature>
<dbReference type="EMBL" id="CAACVS010000059">
    <property type="protein sequence ID" value="VEU35497.1"/>
    <property type="molecule type" value="Genomic_DNA"/>
</dbReference>
<sequence length="370" mass="40287">MLPTAEMVEKKDGSMELLPALAKLPEQRLHCSLELCCSAAKLAPENNTLMACNDNKITSSNAFACADSIEEILTENQTSRYIKSGSKSQGGCDDNDDDEDISLNTYASTLTTYGETLNGDVKSLEFQYTIESSRFFVLQNGCGANISGILDEDGFNEEIVLVRRDGAALTSENEEDEIMIKIDNQKDLAAKAATTILRYRLPVDTKEPGRNKILLKKSKLSNDSVPNTTTPVGLSFTPWTGSVDEVDSRKDIVPNHEESCAVGVQSDESTINTDGTTKDEGDDCKGARQTTKKPNAAGRNGAAIASEVSIEVIGKGIKKKKKNLTAKSVHRMIERMVSNLRSNDEKNVKKNSGEKNKERGSSRVISRGSF</sequence>
<evidence type="ECO:0000313" key="3">
    <source>
        <dbReference type="Proteomes" id="UP000291116"/>
    </source>
</evidence>
<dbReference type="Proteomes" id="UP000291116">
    <property type="component" value="Unassembled WGS sequence"/>
</dbReference>
<evidence type="ECO:0000313" key="2">
    <source>
        <dbReference type="EMBL" id="VEU35497.1"/>
    </source>
</evidence>
<keyword evidence="3" id="KW-1185">Reference proteome</keyword>
<evidence type="ECO:0000256" key="1">
    <source>
        <dbReference type="SAM" id="MobiDB-lite"/>
    </source>
</evidence>
<protein>
    <submittedName>
        <fullName evidence="2">Uncharacterized protein</fullName>
    </submittedName>
</protein>